<accession>A0ABR9BH71</accession>
<evidence type="ECO:0000313" key="2">
    <source>
        <dbReference type="EMBL" id="MBD8511908.1"/>
    </source>
</evidence>
<dbReference type="PROSITE" id="PS50837">
    <property type="entry name" value="NACHT"/>
    <property type="match status" value="1"/>
</dbReference>
<keyword evidence="3" id="KW-1185">Reference proteome</keyword>
<dbReference type="InterPro" id="IPR027417">
    <property type="entry name" value="P-loop_NTPase"/>
</dbReference>
<evidence type="ECO:0000313" key="3">
    <source>
        <dbReference type="Proteomes" id="UP000649768"/>
    </source>
</evidence>
<dbReference type="Gene3D" id="3.40.50.300">
    <property type="entry name" value="P-loop containing nucleotide triphosphate hydrolases"/>
    <property type="match status" value="1"/>
</dbReference>
<dbReference type="PANTHER" id="PTHR46844:SF1">
    <property type="entry name" value="SLR5058 PROTEIN"/>
    <property type="match status" value="1"/>
</dbReference>
<dbReference type="Proteomes" id="UP000649768">
    <property type="component" value="Unassembled WGS sequence"/>
</dbReference>
<reference evidence="2 3" key="1">
    <citation type="submission" date="2020-09" db="EMBL/GenBank/DDBJ databases">
        <title>Photobacterium sp. CAU 1568 isolated from sand of Sido Beach.</title>
        <authorList>
            <person name="Kim W."/>
        </authorList>
    </citation>
    <scope>NUCLEOTIDE SEQUENCE [LARGE SCALE GENOMIC DNA]</scope>
    <source>
        <strain evidence="2 3">CAU 1568</strain>
    </source>
</reference>
<gene>
    <name evidence="2" type="ORF">IFO68_04305</name>
</gene>
<sequence>MKELDPNKIALELVKQFSKPIFDGVSKMTKDGCDKLKVTLNACFYKYISRSYDRYSRTKTLLYRDAPVKINEFYVRTDLELGFDHKIKESDFISELQKNKRLVISGTAGSGKSTFCKSVLLDLIENPIGIFPIFVELRHLNSDSETSLFDFILKTLTEIESTFTKSQLDYSLDLGKVLLIFDGFDELNNELRERYEKEIVGIASKYQNILLLLSSRPDGRFHSWEEFYVYKVLPLDKEKSKALISKLDYDRQVKRKFLDVLDKKLYEKHESFASNPLLLTMMLLTYEQIAEIPNKIHLFYEQAFLTLFNKHDSLKSLYKRKSFSNLPLDDFRKLLSAFSIVSYSDRKYYFSEVEIKRYLENALRISGVEVDQVHFLNDLLDTVCIMQRDGNGYTFTHRSFQEYFTSIFIVNYASDNKFKIIDKIAFVNDRDDVIPMIYDINQDFLEQEWVIPRMEKMINELSIIPDTKEGKAKLLSMMYKGLTTIDNEGEFSIAFRLYSREGDHTRFVHILFKIYGDEFHQYYRTQRDIDESDEVKEARKQLVELIIKGDGKEHDFLSLEDTCSMPSEVITLIYNSKCYCHVNTNLNFSKEKLSSLREIYTCKQKELSELLFG</sequence>
<proteinExistence type="predicted"/>
<dbReference type="Pfam" id="PF05729">
    <property type="entry name" value="NACHT"/>
    <property type="match status" value="1"/>
</dbReference>
<dbReference type="PANTHER" id="PTHR46844">
    <property type="entry name" value="SLR5058 PROTEIN"/>
    <property type="match status" value="1"/>
</dbReference>
<dbReference type="RefSeq" id="WP_192014741.1">
    <property type="nucleotide sequence ID" value="NZ_JACYTP010000002.1"/>
</dbReference>
<comment type="caution">
    <text evidence="2">The sequence shown here is derived from an EMBL/GenBank/DDBJ whole genome shotgun (WGS) entry which is preliminary data.</text>
</comment>
<evidence type="ECO:0000259" key="1">
    <source>
        <dbReference type="PROSITE" id="PS50837"/>
    </source>
</evidence>
<organism evidence="2 3">
    <name type="scientific">Photobacterium arenosum</name>
    <dbReference type="NCBI Taxonomy" id="2774143"/>
    <lineage>
        <taxon>Bacteria</taxon>
        <taxon>Pseudomonadati</taxon>
        <taxon>Pseudomonadota</taxon>
        <taxon>Gammaproteobacteria</taxon>
        <taxon>Vibrionales</taxon>
        <taxon>Vibrionaceae</taxon>
        <taxon>Photobacterium</taxon>
    </lineage>
</organism>
<dbReference type="InterPro" id="IPR007111">
    <property type="entry name" value="NACHT_NTPase"/>
</dbReference>
<feature type="domain" description="NACHT" evidence="1">
    <location>
        <begin position="100"/>
        <end position="219"/>
    </location>
</feature>
<dbReference type="EMBL" id="JACYTP010000002">
    <property type="protein sequence ID" value="MBD8511908.1"/>
    <property type="molecule type" value="Genomic_DNA"/>
</dbReference>
<name>A0ABR9BH71_9GAMM</name>
<protein>
    <submittedName>
        <fullName evidence="2">NACHT domain-containing protein</fullName>
    </submittedName>
</protein>
<dbReference type="SUPFAM" id="SSF52540">
    <property type="entry name" value="P-loop containing nucleoside triphosphate hydrolases"/>
    <property type="match status" value="1"/>
</dbReference>